<feature type="domain" description="RRM" evidence="4">
    <location>
        <begin position="218"/>
        <end position="308"/>
    </location>
</feature>
<keyword evidence="6" id="KW-1185">Reference proteome</keyword>
<evidence type="ECO:0000259" key="4">
    <source>
        <dbReference type="PROSITE" id="PS50102"/>
    </source>
</evidence>
<gene>
    <name evidence="5" type="ORF">KABA2_06S08888</name>
</gene>
<dbReference type="PANTHER" id="PTHR23003">
    <property type="entry name" value="RNA RECOGNITION MOTIF RRM DOMAIN CONTAINING PROTEIN"/>
    <property type="match status" value="1"/>
</dbReference>
<dbReference type="Pfam" id="PF00076">
    <property type="entry name" value="RRM_1"/>
    <property type="match status" value="1"/>
</dbReference>
<dbReference type="GO" id="GO:0005737">
    <property type="term" value="C:cytoplasm"/>
    <property type="evidence" value="ECO:0007669"/>
    <property type="project" value="TreeGrafter"/>
</dbReference>
<name>A0A8H2VHZ5_9SACH</name>
<feature type="region of interest" description="Disordered" evidence="3">
    <location>
        <begin position="147"/>
        <end position="172"/>
    </location>
</feature>
<comment type="caution">
    <text evidence="5">The sequence shown here is derived from an EMBL/GenBank/DDBJ whole genome shotgun (WGS) entry which is preliminary data.</text>
</comment>
<dbReference type="CDD" id="cd00590">
    <property type="entry name" value="RRM_SF"/>
    <property type="match status" value="1"/>
</dbReference>
<dbReference type="SUPFAM" id="SSF54928">
    <property type="entry name" value="RNA-binding domain, RBD"/>
    <property type="match status" value="2"/>
</dbReference>
<accession>A0A8H2VHZ5</accession>
<dbReference type="AlphaFoldDB" id="A0A8H2VHZ5"/>
<reference evidence="5 6" key="1">
    <citation type="submission" date="2020-05" db="EMBL/GenBank/DDBJ databases">
        <authorList>
            <person name="Casaregola S."/>
            <person name="Devillers H."/>
            <person name="Grondin C."/>
        </authorList>
    </citation>
    <scope>NUCLEOTIDE SEQUENCE [LARGE SCALE GENOMIC DNA]</scope>
    <source>
        <strain evidence="5 6">CLIB 1767</strain>
    </source>
</reference>
<dbReference type="GeneID" id="64858639"/>
<dbReference type="SMART" id="SM00360">
    <property type="entry name" value="RRM"/>
    <property type="match status" value="2"/>
</dbReference>
<dbReference type="PROSITE" id="PS50102">
    <property type="entry name" value="RRM"/>
    <property type="match status" value="2"/>
</dbReference>
<feature type="domain" description="RRM" evidence="4">
    <location>
        <begin position="37"/>
        <end position="120"/>
    </location>
</feature>
<dbReference type="Gene3D" id="3.30.70.330">
    <property type="match status" value="2"/>
</dbReference>
<proteinExistence type="predicted"/>
<dbReference type="InterPro" id="IPR050374">
    <property type="entry name" value="RRT5_SRSF_SR"/>
</dbReference>
<organism evidence="5 6">
    <name type="scientific">Maudiozyma barnettii</name>
    <dbReference type="NCBI Taxonomy" id="61262"/>
    <lineage>
        <taxon>Eukaryota</taxon>
        <taxon>Fungi</taxon>
        <taxon>Dikarya</taxon>
        <taxon>Ascomycota</taxon>
        <taxon>Saccharomycotina</taxon>
        <taxon>Saccharomycetes</taxon>
        <taxon>Saccharomycetales</taxon>
        <taxon>Saccharomycetaceae</taxon>
        <taxon>Maudiozyma</taxon>
    </lineage>
</organism>
<dbReference type="RefSeq" id="XP_041407428.1">
    <property type="nucleotide sequence ID" value="XM_041551494.1"/>
</dbReference>
<dbReference type="InterPro" id="IPR035979">
    <property type="entry name" value="RBD_domain_sf"/>
</dbReference>
<dbReference type="GO" id="GO:0005634">
    <property type="term" value="C:nucleus"/>
    <property type="evidence" value="ECO:0007669"/>
    <property type="project" value="TreeGrafter"/>
</dbReference>
<protein>
    <submittedName>
        <fullName evidence="5">Similar to Saccharomyces cerevisiae YHL034C SBP1 Putative RNA binding protein</fullName>
    </submittedName>
</protein>
<dbReference type="InterPro" id="IPR000504">
    <property type="entry name" value="RRM_dom"/>
</dbReference>
<sequence>MELELPPKEIVLKDTTNIKEKLKTKAKPKKKFEPGKSSIYIGNIPIECTKKDLQSYFKDEKEVLNILLRTTKIKVAGQIKVIKFAFVSFNVDININELNTRYYNNQLFGNKSLFFEKVGTKESNLEDIENIDEKRIKTSDVAKLEPTGPHISTNVKKDTKKEEENYPKSFPKNTQIKVNDEKKPVEKEFVKSKHTSKDLASSNTDTKQHTLQIKKSEKTIFIKNIPYDITKKELAEFLKVKGRDVSLPKGRLQDLTTGRIFISHNTNRGYSFVTYENLGPEETIQQKVEGLQGMILKNRKLMVDFAIDKEEHNDSSVPTTIISVTKM</sequence>
<evidence type="ECO:0000313" key="5">
    <source>
        <dbReference type="EMBL" id="CAB4255584.1"/>
    </source>
</evidence>
<dbReference type="OrthoDB" id="439808at2759"/>
<keyword evidence="1 2" id="KW-0694">RNA-binding</keyword>
<dbReference type="GO" id="GO:0003729">
    <property type="term" value="F:mRNA binding"/>
    <property type="evidence" value="ECO:0007669"/>
    <property type="project" value="TreeGrafter"/>
</dbReference>
<feature type="compositionally biased region" description="Basic and acidic residues" evidence="3">
    <location>
        <begin position="155"/>
        <end position="166"/>
    </location>
</feature>
<dbReference type="InterPro" id="IPR012677">
    <property type="entry name" value="Nucleotide-bd_a/b_plait_sf"/>
</dbReference>
<evidence type="ECO:0000256" key="2">
    <source>
        <dbReference type="PROSITE-ProRule" id="PRU00176"/>
    </source>
</evidence>
<dbReference type="EMBL" id="CAEFZW010000006">
    <property type="protein sequence ID" value="CAB4255584.1"/>
    <property type="molecule type" value="Genomic_DNA"/>
</dbReference>
<dbReference type="Proteomes" id="UP000644660">
    <property type="component" value="Unassembled WGS sequence"/>
</dbReference>
<evidence type="ECO:0000313" key="6">
    <source>
        <dbReference type="Proteomes" id="UP000644660"/>
    </source>
</evidence>
<evidence type="ECO:0000256" key="1">
    <source>
        <dbReference type="ARBA" id="ARBA00022884"/>
    </source>
</evidence>
<evidence type="ECO:0000256" key="3">
    <source>
        <dbReference type="SAM" id="MobiDB-lite"/>
    </source>
</evidence>
<dbReference type="PANTHER" id="PTHR23003:SF17">
    <property type="entry name" value="RNA-BINDING PROTEIN PIN4"/>
    <property type="match status" value="1"/>
</dbReference>